<organism evidence="2 3">
    <name type="scientific">Arthrobacter cupressi</name>
    <dbReference type="NCBI Taxonomy" id="1045773"/>
    <lineage>
        <taxon>Bacteria</taxon>
        <taxon>Bacillati</taxon>
        <taxon>Actinomycetota</taxon>
        <taxon>Actinomycetes</taxon>
        <taxon>Micrococcales</taxon>
        <taxon>Micrococcaceae</taxon>
        <taxon>Arthrobacter</taxon>
    </lineage>
</organism>
<dbReference type="Proteomes" id="UP000182130">
    <property type="component" value="Unassembled WGS sequence"/>
</dbReference>
<feature type="region of interest" description="Disordered" evidence="1">
    <location>
        <begin position="161"/>
        <end position="196"/>
    </location>
</feature>
<evidence type="ECO:0000313" key="2">
    <source>
        <dbReference type="EMBL" id="SDJ89863.1"/>
    </source>
</evidence>
<dbReference type="PROSITE" id="PS51257">
    <property type="entry name" value="PROKAR_LIPOPROTEIN"/>
    <property type="match status" value="1"/>
</dbReference>
<gene>
    <name evidence="2" type="ORF">SAMN05216555_11913</name>
</gene>
<dbReference type="EMBL" id="FNEI01000019">
    <property type="protein sequence ID" value="SDJ89863.1"/>
    <property type="molecule type" value="Genomic_DNA"/>
</dbReference>
<evidence type="ECO:0000256" key="1">
    <source>
        <dbReference type="SAM" id="MobiDB-lite"/>
    </source>
</evidence>
<dbReference type="AlphaFoldDB" id="A0A1G8XHB2"/>
<name>A0A1G8XHB2_9MICC</name>
<protein>
    <recommendedName>
        <fullName evidence="4">DNA modification methylase</fullName>
    </recommendedName>
</protein>
<keyword evidence="3" id="KW-1185">Reference proteome</keyword>
<feature type="compositionally biased region" description="Low complexity" evidence="1">
    <location>
        <begin position="161"/>
        <end position="176"/>
    </location>
</feature>
<accession>A0A1G8XHB2</accession>
<proteinExistence type="predicted"/>
<reference evidence="3" key="1">
    <citation type="submission" date="2016-10" db="EMBL/GenBank/DDBJ databases">
        <authorList>
            <person name="Varghese N."/>
            <person name="Submissions S."/>
        </authorList>
    </citation>
    <scope>NUCLEOTIDE SEQUENCE [LARGE SCALE GENOMIC DNA]</scope>
    <source>
        <strain evidence="3">CGMCC 1.10783</strain>
    </source>
</reference>
<dbReference type="STRING" id="1045773.SAMN05216555_11913"/>
<evidence type="ECO:0008006" key="4">
    <source>
        <dbReference type="Google" id="ProtNLM"/>
    </source>
</evidence>
<sequence>MRKTAMNRVQRGKLAMAAVAIGAGLLSVTGCGYINAQQTSHQYAASDGVKADLGSLQLRNIVIVSTGTDKPGRVIGAVFNQGSSDATLVIDGANGAQTSIPVKAKSETYLNEDSDSAILSSTGGNPGSLVTVSIASGSETAKLQVPVMDGSLVEYQKYLPAGATPTATPGSTSSEGASHEGDHATEPAATPSESGH</sequence>
<evidence type="ECO:0000313" key="3">
    <source>
        <dbReference type="Proteomes" id="UP000182130"/>
    </source>
</evidence>